<accession>A0A1G7K5C5</accession>
<proteinExistence type="predicted"/>
<gene>
    <name evidence="1" type="ORF">SAMN04488117_103335</name>
</gene>
<protein>
    <submittedName>
        <fullName evidence="1">Uncharacterized protein</fullName>
    </submittedName>
</protein>
<name>A0A1G7K5C5_9RHOB</name>
<reference evidence="1 2" key="1">
    <citation type="submission" date="2016-10" db="EMBL/GenBank/DDBJ databases">
        <authorList>
            <person name="de Groot N.N."/>
        </authorList>
    </citation>
    <scope>NUCLEOTIDE SEQUENCE [LARGE SCALE GENOMIC DNA]</scope>
    <source>
        <strain evidence="1 2">DSM 27375</strain>
    </source>
</reference>
<dbReference type="AlphaFoldDB" id="A0A1G7K5C5"/>
<sequence length="44" mass="4631">MGAQNTANPNASKKEQSFVTYAANGCFEATLTDAVVCMKVGYAK</sequence>
<dbReference type="Proteomes" id="UP000182284">
    <property type="component" value="Unassembled WGS sequence"/>
</dbReference>
<organism evidence="1 2">
    <name type="scientific">Celeribacter baekdonensis</name>
    <dbReference type="NCBI Taxonomy" id="875171"/>
    <lineage>
        <taxon>Bacteria</taxon>
        <taxon>Pseudomonadati</taxon>
        <taxon>Pseudomonadota</taxon>
        <taxon>Alphaproteobacteria</taxon>
        <taxon>Rhodobacterales</taxon>
        <taxon>Roseobacteraceae</taxon>
        <taxon>Celeribacter</taxon>
    </lineage>
</organism>
<evidence type="ECO:0000313" key="1">
    <source>
        <dbReference type="EMBL" id="SDF32423.1"/>
    </source>
</evidence>
<evidence type="ECO:0000313" key="2">
    <source>
        <dbReference type="Proteomes" id="UP000182284"/>
    </source>
</evidence>
<dbReference type="EMBL" id="FNBL01000003">
    <property type="protein sequence ID" value="SDF32423.1"/>
    <property type="molecule type" value="Genomic_DNA"/>
</dbReference>